<feature type="modified residue" description="N6-(pyridoxal phosphate)lysine" evidence="8">
    <location>
        <position position="203"/>
    </location>
</feature>
<dbReference type="InterPro" id="IPR015424">
    <property type="entry name" value="PyrdxlP-dep_Trfase"/>
</dbReference>
<organism evidence="10 11">
    <name type="scientific">Actinomyces graevenitzii</name>
    <dbReference type="NCBI Taxonomy" id="55565"/>
    <lineage>
        <taxon>Bacteria</taxon>
        <taxon>Bacillati</taxon>
        <taxon>Actinomycetota</taxon>
        <taxon>Actinomycetes</taxon>
        <taxon>Actinomycetales</taxon>
        <taxon>Actinomycetaceae</taxon>
        <taxon>Actinomyces</taxon>
    </lineage>
</organism>
<evidence type="ECO:0000256" key="1">
    <source>
        <dbReference type="ARBA" id="ARBA00001933"/>
    </source>
</evidence>
<evidence type="ECO:0000256" key="5">
    <source>
        <dbReference type="ARBA" id="ARBA00047199"/>
    </source>
</evidence>
<keyword evidence="10" id="KW-0032">Aminotransferase</keyword>
<keyword evidence="3 8" id="KW-0663">Pyridoxal phosphate</keyword>
<comment type="cofactor">
    <cofactor evidence="1 9">
        <name>pyridoxal 5'-phosphate</name>
        <dbReference type="ChEBI" id="CHEBI:597326"/>
    </cofactor>
</comment>
<dbReference type="InterPro" id="IPR054542">
    <property type="entry name" value="Cys_met_metab_PP"/>
</dbReference>
<dbReference type="GO" id="GO:0019343">
    <property type="term" value="P:cysteine biosynthetic process via cystathionine"/>
    <property type="evidence" value="ECO:0007669"/>
    <property type="project" value="TreeGrafter"/>
</dbReference>
<dbReference type="GO" id="GO:0018826">
    <property type="term" value="F:methionine gamma-lyase activity"/>
    <property type="evidence" value="ECO:0007669"/>
    <property type="project" value="UniProtKB-EC"/>
</dbReference>
<evidence type="ECO:0000256" key="6">
    <source>
        <dbReference type="ARBA" id="ARBA00048780"/>
    </source>
</evidence>
<dbReference type="GO" id="GO:0008483">
    <property type="term" value="F:transaminase activity"/>
    <property type="evidence" value="ECO:0007669"/>
    <property type="project" value="UniProtKB-KW"/>
</dbReference>
<evidence type="ECO:0000256" key="2">
    <source>
        <dbReference type="ARBA" id="ARBA00009077"/>
    </source>
</evidence>
<gene>
    <name evidence="10" type="ORF">M3I41_00710</name>
</gene>
<dbReference type="GO" id="GO:0004123">
    <property type="term" value="F:cystathionine gamma-lyase activity"/>
    <property type="evidence" value="ECO:0007669"/>
    <property type="project" value="TreeGrafter"/>
</dbReference>
<dbReference type="SUPFAM" id="SSF53383">
    <property type="entry name" value="PLP-dependent transferases"/>
    <property type="match status" value="1"/>
</dbReference>
<protein>
    <recommendedName>
        <fullName evidence="4">homocysteine desulfhydrase</fullName>
        <ecNumber evidence="4">4.4.1.2</ecNumber>
    </recommendedName>
    <alternativeName>
        <fullName evidence="5">Homocysteine desulfhydrase</fullName>
    </alternativeName>
</protein>
<dbReference type="InterPro" id="IPR015422">
    <property type="entry name" value="PyrdxlP-dep_Trfase_small"/>
</dbReference>
<comment type="catalytic activity">
    <reaction evidence="6">
        <text>L-homocysteine + H2O = 2-oxobutanoate + hydrogen sulfide + NH4(+) + H(+)</text>
        <dbReference type="Rhea" id="RHEA:14501"/>
        <dbReference type="ChEBI" id="CHEBI:15377"/>
        <dbReference type="ChEBI" id="CHEBI:15378"/>
        <dbReference type="ChEBI" id="CHEBI:16763"/>
        <dbReference type="ChEBI" id="CHEBI:28938"/>
        <dbReference type="ChEBI" id="CHEBI:29919"/>
        <dbReference type="ChEBI" id="CHEBI:58199"/>
        <dbReference type="EC" id="4.4.1.2"/>
    </reaction>
    <physiologicalReaction direction="left-to-right" evidence="6">
        <dbReference type="Rhea" id="RHEA:14502"/>
    </physiologicalReaction>
</comment>
<dbReference type="KEGG" id="agh:M3I41_00710"/>
<evidence type="ECO:0000313" key="10">
    <source>
        <dbReference type="EMBL" id="UQF79835.1"/>
    </source>
</evidence>
<dbReference type="Gene3D" id="3.90.1150.10">
    <property type="entry name" value="Aspartate Aminotransferase, domain 1"/>
    <property type="match status" value="1"/>
</dbReference>
<dbReference type="PIRSF" id="PIRSF001434">
    <property type="entry name" value="CGS"/>
    <property type="match status" value="1"/>
</dbReference>
<dbReference type="GO" id="GO:0005737">
    <property type="term" value="C:cytoplasm"/>
    <property type="evidence" value="ECO:0007669"/>
    <property type="project" value="TreeGrafter"/>
</dbReference>
<sequence length="399" mass="42310">MENNAAAFSTRAIHLGFEPDPVTGDVVPPMHVTSTHVQNAPGDLKQGFEYGRCGNPTTNAFAGALAALEGATHGFAFPSGMSAEDTVVRLLTRPGDHIIHSTDVYGGTHKLFSVIKPAEGFTSAAVDLTDLDVAAREIRVQRPQLVWVETPSNPFLTVTDIAAVAELCHEVGALLVVDNTFATPLLQRPLELGADVVVHSTTKYIGGHSDVVGGAVVLRDGLQLPEHVTPFFDSRDAAEELTRLQMTLGAIESPRDAFLAHRGLKTLAVRVERHCTNTQAVAEFLQAHPKVTAVYYPGLPSHPAHELAQRQNPLGSGGVLSFELANEDDAIRLTGLTRVFALAASLGAPESLIEHPAIMTHSTRTGGVGGVPGTLLRLAVGLEDVNDLIADLDQALAQI</sequence>
<dbReference type="Gene3D" id="3.40.640.10">
    <property type="entry name" value="Type I PLP-dependent aspartate aminotransferase-like (Major domain)"/>
    <property type="match status" value="1"/>
</dbReference>
<reference evidence="10" key="1">
    <citation type="submission" date="2022-05" db="EMBL/GenBank/DDBJ databases">
        <title>Using nanopore sequencing to obtain complete genomes from saliva samples.</title>
        <authorList>
            <person name="Baker J.L."/>
        </authorList>
    </citation>
    <scope>NUCLEOTIDE SEQUENCE</scope>
    <source>
        <strain evidence="10">JCVI-JB-Ag32</strain>
    </source>
</reference>
<dbReference type="FunFam" id="3.40.640.10:FF:000046">
    <property type="entry name" value="Cystathionine gamma-lyase"/>
    <property type="match status" value="1"/>
</dbReference>
<dbReference type="GO" id="GO:0019346">
    <property type="term" value="P:transsulfuration"/>
    <property type="evidence" value="ECO:0007669"/>
    <property type="project" value="InterPro"/>
</dbReference>
<dbReference type="InterPro" id="IPR000277">
    <property type="entry name" value="Cys/Met-Metab_PyrdxlP-dep_enz"/>
</dbReference>
<dbReference type="AlphaFoldDB" id="A0A9E7AFT1"/>
<dbReference type="Pfam" id="PF01053">
    <property type="entry name" value="Cys_Met_Meta_PP"/>
    <property type="match status" value="1"/>
</dbReference>
<evidence type="ECO:0000256" key="3">
    <source>
        <dbReference type="ARBA" id="ARBA00022898"/>
    </source>
</evidence>
<dbReference type="EC" id="4.4.1.2" evidence="4"/>
<dbReference type="GO" id="GO:0030170">
    <property type="term" value="F:pyridoxal phosphate binding"/>
    <property type="evidence" value="ECO:0007669"/>
    <property type="project" value="InterPro"/>
</dbReference>
<evidence type="ECO:0000313" key="11">
    <source>
        <dbReference type="Proteomes" id="UP000830236"/>
    </source>
</evidence>
<accession>A0A9E7AFT1</accession>
<evidence type="ECO:0000256" key="7">
    <source>
        <dbReference type="ARBA" id="ARBA00052699"/>
    </source>
</evidence>
<dbReference type="GO" id="GO:0003962">
    <property type="term" value="F:cystathionine gamma-synthase activity"/>
    <property type="evidence" value="ECO:0007669"/>
    <property type="project" value="TreeGrafter"/>
</dbReference>
<dbReference type="Proteomes" id="UP000830236">
    <property type="component" value="Chromosome"/>
</dbReference>
<dbReference type="EMBL" id="CP097095">
    <property type="protein sequence ID" value="UQF79835.1"/>
    <property type="molecule type" value="Genomic_DNA"/>
</dbReference>
<dbReference type="PROSITE" id="PS00868">
    <property type="entry name" value="CYS_MET_METAB_PP"/>
    <property type="match status" value="1"/>
</dbReference>
<dbReference type="PANTHER" id="PTHR11808:SF75">
    <property type="entry name" value="CYSTATHIONINE GAMMA-SYNTHASE"/>
    <property type="match status" value="1"/>
</dbReference>
<dbReference type="PANTHER" id="PTHR11808">
    <property type="entry name" value="TRANS-SULFURATION ENZYME FAMILY MEMBER"/>
    <property type="match status" value="1"/>
</dbReference>
<comment type="catalytic activity">
    <reaction evidence="7">
        <text>L-methionine + H2O = methanethiol + 2-oxobutanoate + NH4(+)</text>
        <dbReference type="Rhea" id="RHEA:23800"/>
        <dbReference type="ChEBI" id="CHEBI:15377"/>
        <dbReference type="ChEBI" id="CHEBI:16007"/>
        <dbReference type="ChEBI" id="CHEBI:16763"/>
        <dbReference type="ChEBI" id="CHEBI:28938"/>
        <dbReference type="ChEBI" id="CHEBI:57844"/>
        <dbReference type="EC" id="4.4.1.11"/>
    </reaction>
    <physiologicalReaction direction="left-to-right" evidence="7">
        <dbReference type="Rhea" id="RHEA:23801"/>
    </physiologicalReaction>
</comment>
<evidence type="ECO:0000256" key="8">
    <source>
        <dbReference type="PIRSR" id="PIRSR001434-2"/>
    </source>
</evidence>
<dbReference type="GO" id="GO:0047982">
    <property type="term" value="F:homocysteine desulfhydrase activity"/>
    <property type="evidence" value="ECO:0007669"/>
    <property type="project" value="UniProtKB-EC"/>
</dbReference>
<name>A0A9E7AFT1_9ACTO</name>
<dbReference type="CDD" id="cd00614">
    <property type="entry name" value="CGS_like"/>
    <property type="match status" value="1"/>
</dbReference>
<evidence type="ECO:0000256" key="9">
    <source>
        <dbReference type="RuleBase" id="RU362118"/>
    </source>
</evidence>
<comment type="similarity">
    <text evidence="2 9">Belongs to the trans-sulfuration enzymes family.</text>
</comment>
<keyword evidence="10" id="KW-0808">Transferase</keyword>
<evidence type="ECO:0000256" key="4">
    <source>
        <dbReference type="ARBA" id="ARBA00047175"/>
    </source>
</evidence>
<dbReference type="InterPro" id="IPR015421">
    <property type="entry name" value="PyrdxlP-dep_Trfase_major"/>
</dbReference>
<proteinExistence type="inferred from homology"/>